<keyword evidence="2" id="KW-0472">Membrane</keyword>
<organism evidence="3 4">
    <name type="scientific">Anaerospora hongkongensis</name>
    <dbReference type="NCBI Taxonomy" id="244830"/>
    <lineage>
        <taxon>Bacteria</taxon>
        <taxon>Bacillati</taxon>
        <taxon>Bacillota</taxon>
        <taxon>Negativicutes</taxon>
        <taxon>Selenomonadales</taxon>
        <taxon>Sporomusaceae</taxon>
        <taxon>Anaerospora</taxon>
    </lineage>
</organism>
<evidence type="ECO:0000256" key="2">
    <source>
        <dbReference type="SAM" id="Phobius"/>
    </source>
</evidence>
<keyword evidence="4" id="KW-1185">Reference proteome</keyword>
<keyword evidence="2" id="KW-0812">Transmembrane</keyword>
<feature type="region of interest" description="Disordered" evidence="1">
    <location>
        <begin position="38"/>
        <end position="61"/>
    </location>
</feature>
<protein>
    <recommendedName>
        <fullName evidence="5">Lipoprotein</fullName>
    </recommendedName>
</protein>
<reference evidence="3 4" key="1">
    <citation type="submission" date="2019-03" db="EMBL/GenBank/DDBJ databases">
        <title>Genomic Encyclopedia of Type Strains, Phase IV (KMG-IV): sequencing the most valuable type-strain genomes for metagenomic binning, comparative biology and taxonomic classification.</title>
        <authorList>
            <person name="Goeker M."/>
        </authorList>
    </citation>
    <scope>NUCLEOTIDE SEQUENCE [LARGE SCALE GENOMIC DNA]</scope>
    <source>
        <strain evidence="3 4">DSM 15969</strain>
    </source>
</reference>
<dbReference type="AlphaFoldDB" id="A0A4R1Q1L7"/>
<gene>
    <name evidence="3" type="ORF">EV210_10125</name>
</gene>
<proteinExistence type="predicted"/>
<feature type="compositionally biased region" description="Low complexity" evidence="1">
    <location>
        <begin position="39"/>
        <end position="56"/>
    </location>
</feature>
<comment type="caution">
    <text evidence="3">The sequence shown here is derived from an EMBL/GenBank/DDBJ whole genome shotgun (WGS) entry which is preliminary data.</text>
</comment>
<evidence type="ECO:0000313" key="3">
    <source>
        <dbReference type="EMBL" id="TCL39830.1"/>
    </source>
</evidence>
<dbReference type="EMBL" id="SLUI01000001">
    <property type="protein sequence ID" value="TCL39830.1"/>
    <property type="molecule type" value="Genomic_DNA"/>
</dbReference>
<evidence type="ECO:0008006" key="5">
    <source>
        <dbReference type="Google" id="ProtNLM"/>
    </source>
</evidence>
<sequence length="159" mass="17243">MFEQPKTFSEKYGRLGSIVAIVAAGCILLAGCGSSGTKPQAQSQPAAQQQTAGAGQNDEKSFKDSCKELELRGLNTNYTQYVNKLVKASGPVKEVVKMNTGNVRVKIQYPDTDAVWVTTEKAMVREPKVGKQVEFWGVLTGKGDKSKLPEVTAKYLNVL</sequence>
<keyword evidence="2" id="KW-1133">Transmembrane helix</keyword>
<dbReference type="PROSITE" id="PS51257">
    <property type="entry name" value="PROKAR_LIPOPROTEIN"/>
    <property type="match status" value="1"/>
</dbReference>
<dbReference type="Proteomes" id="UP000295063">
    <property type="component" value="Unassembled WGS sequence"/>
</dbReference>
<dbReference type="RefSeq" id="WP_132073780.1">
    <property type="nucleotide sequence ID" value="NZ_DAIMLW010000117.1"/>
</dbReference>
<evidence type="ECO:0000313" key="4">
    <source>
        <dbReference type="Proteomes" id="UP000295063"/>
    </source>
</evidence>
<evidence type="ECO:0000256" key="1">
    <source>
        <dbReference type="SAM" id="MobiDB-lite"/>
    </source>
</evidence>
<name>A0A4R1Q1L7_9FIRM</name>
<accession>A0A4R1Q1L7</accession>
<feature type="transmembrane region" description="Helical" evidence="2">
    <location>
        <begin position="12"/>
        <end position="31"/>
    </location>
</feature>